<dbReference type="RefSeq" id="WP_188956856.1">
    <property type="nucleotide sequence ID" value="NZ_BMQW01000006.1"/>
</dbReference>
<evidence type="ECO:0000256" key="1">
    <source>
        <dbReference type="ARBA" id="ARBA00004167"/>
    </source>
</evidence>
<dbReference type="Proteomes" id="UP000654004">
    <property type="component" value="Unassembled WGS sequence"/>
</dbReference>
<proteinExistence type="predicted"/>
<keyword evidence="4 6" id="KW-0472">Membrane</keyword>
<evidence type="ECO:0000256" key="4">
    <source>
        <dbReference type="ARBA" id="ARBA00023136"/>
    </source>
</evidence>
<keyword evidence="2 6" id="KW-0812">Transmembrane</keyword>
<comment type="subcellular location">
    <subcellularLocation>
        <location evidence="1">Membrane</location>
        <topology evidence="1">Single-pass membrane protein</topology>
    </subcellularLocation>
</comment>
<evidence type="ECO:0000313" key="9">
    <source>
        <dbReference type="Proteomes" id="UP000654004"/>
    </source>
</evidence>
<gene>
    <name evidence="8" type="ORF">GCM10009410_25730</name>
</gene>
<dbReference type="EMBL" id="BMQW01000006">
    <property type="protein sequence ID" value="GGP90515.1"/>
    <property type="molecule type" value="Genomic_DNA"/>
</dbReference>
<dbReference type="InterPro" id="IPR007452">
    <property type="entry name" value="TamB_C"/>
</dbReference>
<keyword evidence="9" id="KW-1185">Reference proteome</keyword>
<dbReference type="PANTHER" id="PTHR36985:SF1">
    <property type="entry name" value="TRANSLOCATION AND ASSEMBLY MODULE SUBUNIT TAMB"/>
    <property type="match status" value="1"/>
</dbReference>
<reference evidence="9" key="1">
    <citation type="journal article" date="2019" name="Int. J. Syst. Evol. Microbiol.">
        <title>The Global Catalogue of Microorganisms (GCM) 10K type strain sequencing project: providing services to taxonomists for standard genome sequencing and annotation.</title>
        <authorList>
            <consortium name="The Broad Institute Genomics Platform"/>
            <consortium name="The Broad Institute Genome Sequencing Center for Infectious Disease"/>
            <person name="Wu L."/>
            <person name="Ma J."/>
        </authorList>
    </citation>
    <scope>NUCLEOTIDE SEQUENCE [LARGE SCALE GENOMIC DNA]</scope>
    <source>
        <strain evidence="9">JCM 32305</strain>
    </source>
</reference>
<evidence type="ECO:0000256" key="5">
    <source>
        <dbReference type="SAM" id="MobiDB-lite"/>
    </source>
</evidence>
<evidence type="ECO:0000259" key="7">
    <source>
        <dbReference type="Pfam" id="PF04357"/>
    </source>
</evidence>
<name>A0ABQ2QP06_9GAMM</name>
<protein>
    <submittedName>
        <fullName evidence="8">DUF490 domain-containing protein</fullName>
    </submittedName>
</protein>
<feature type="transmembrane region" description="Helical" evidence="6">
    <location>
        <begin position="46"/>
        <end position="67"/>
    </location>
</feature>
<comment type="caution">
    <text evidence="8">The sequence shown here is derived from an EMBL/GenBank/DDBJ whole genome shotgun (WGS) entry which is preliminary data.</text>
</comment>
<dbReference type="Pfam" id="PF04357">
    <property type="entry name" value="TamB"/>
    <property type="match status" value="1"/>
</dbReference>
<feature type="compositionally biased region" description="Polar residues" evidence="5">
    <location>
        <begin position="1"/>
        <end position="10"/>
    </location>
</feature>
<evidence type="ECO:0000313" key="8">
    <source>
        <dbReference type="EMBL" id="GGP90515.1"/>
    </source>
</evidence>
<sequence>MIDNKAQNALTPDETSKPQANLTKTPPAPLSLQAKLWRNFKIYTRILIYVPLIILMLVAVSIGTPFGSKITVMLVDKLISDIGLEYQSGTLNNDLKLHHLSWKMKGIQVDAQGVELDWVPTCLINQQICVTNLLATKLKVDIVTDNIPASEPGAPENADNPQQELTLPISISLNKAQFNRVDVTVNHMSYHADRLATEAIWNESGLQIETLTSQGLVVNIPATNNEALDKQTPATENDWPLAQLPAIFMPFPIKVKQFEATDTQLNIADRQDNFSHILLAASFRQYQLGITQLDIQHDYGDLNVIGDIAFLDHYPLTLKLQANIDHVTELPGLAKQTLRLDLTQDLSQLNINAIAKGSNAFTLASTIDLTSKQLTYQINLNDAYLQWPLQNPEYITQIKQFTSNGNISDQVAKLEGQLTTPFNPNLIISADVDNRQQLLTVNKLNIQSIAGNVDIDGQLSYRDNLIWQANVRTDNIQLQHIDYLTQFNPLKSKFSGNFTSQGNIGAKNWKVAIEQANLTGRLNGYPLNLQGNIAINQAFAINADNLQANALGANLLINGTADTLWDIDAELSVPDLSQWLPGGRGNIFAKVDVSGNSANPIVDVDAQINKFSYNGSKIDNTTLVANYRPFEQHSYRVKLDNNLLFWNNNKLSKLTLVSEGDQQQQQTTLITQGDVVINTQLATNSNLDKQQYDGQFTQLSLSNVLGAWQQDTPITFNWDQVKQRGSVSRFCLVHPHNKLCLVNDINLGNTGQANINFSGNPGQLLAPVLSKKITWDGQAALTSQVNWAKGKKPTADLQFTLMPGNITLTRAKTKPVSIDYQQLLLRATLDERQVTSTLSFDSSGIANWQSQLSVNITPDRTLQGTININDLNLAPFGEFFPRLATLEGLLSSRLTLAGSLMDPNVSGNIKLSDGAFALSSNPTLIDKLYMSLALEGQQGQLNGQWHMGDGQVTTQGTLAWPQGNFSGDIDIKGSNLAVIQPPMAILNVSPDINMTFDQQLFAVKGQVDVPSGQIKIVPLAEGGVAVSNDVVFNDSISEQIVKTSPYAITADINVNVGKNLTIDGMGLKGKLQGNLVLKQQAFKPPMLFGDIKVNKGTYKFMGQTLTIDTGEVQFVGPTSVPNLNIEATRDIKDEDITAGVRVTGTPMRPVVTLFSNPAKEQAEVLSYILTGKGFTSTSNEQSNSLMMGAALSLGAQFDGGAMNSIGSTATGLIEKFGFSNVQLDTNDDGKVAVSGYIGEDLMIKYGVGVFNPGYEMTVRYYLFSQLYLESVSSTLSQSLDIYYSFEID</sequence>
<evidence type="ECO:0000256" key="2">
    <source>
        <dbReference type="ARBA" id="ARBA00022692"/>
    </source>
</evidence>
<feature type="domain" description="Translocation and assembly module TamB C-terminal" evidence="7">
    <location>
        <begin position="948"/>
        <end position="1286"/>
    </location>
</feature>
<dbReference type="PANTHER" id="PTHR36985">
    <property type="entry name" value="TRANSLOCATION AND ASSEMBLY MODULE SUBUNIT TAMB"/>
    <property type="match status" value="1"/>
</dbReference>
<feature type="region of interest" description="Disordered" evidence="5">
    <location>
        <begin position="1"/>
        <end position="26"/>
    </location>
</feature>
<keyword evidence="3 6" id="KW-1133">Transmembrane helix</keyword>
<accession>A0ABQ2QP06</accession>
<evidence type="ECO:0000256" key="3">
    <source>
        <dbReference type="ARBA" id="ARBA00022989"/>
    </source>
</evidence>
<organism evidence="8 9">
    <name type="scientific">Shewanella ulleungensis</name>
    <dbReference type="NCBI Taxonomy" id="2282699"/>
    <lineage>
        <taxon>Bacteria</taxon>
        <taxon>Pseudomonadati</taxon>
        <taxon>Pseudomonadota</taxon>
        <taxon>Gammaproteobacteria</taxon>
        <taxon>Alteromonadales</taxon>
        <taxon>Shewanellaceae</taxon>
        <taxon>Shewanella</taxon>
    </lineage>
</organism>
<evidence type="ECO:0000256" key="6">
    <source>
        <dbReference type="SAM" id="Phobius"/>
    </source>
</evidence>